<dbReference type="InterPro" id="IPR006104">
    <property type="entry name" value="Glyco_hydro_2_N"/>
</dbReference>
<dbReference type="AlphaFoldDB" id="A0A518KDW0"/>
<dbReference type="PANTHER" id="PTHR42732">
    <property type="entry name" value="BETA-GALACTOSIDASE"/>
    <property type="match status" value="1"/>
</dbReference>
<keyword evidence="2 9" id="KW-0378">Hydrolase</keyword>
<reference evidence="9 10" key="1">
    <citation type="submission" date="2019-02" db="EMBL/GenBank/DDBJ databases">
        <title>Deep-cultivation of Planctomycetes and their phenomic and genomic characterization uncovers novel biology.</title>
        <authorList>
            <person name="Wiegand S."/>
            <person name="Jogler M."/>
            <person name="Boedeker C."/>
            <person name="Pinto D."/>
            <person name="Vollmers J."/>
            <person name="Rivas-Marin E."/>
            <person name="Kohn T."/>
            <person name="Peeters S.H."/>
            <person name="Heuer A."/>
            <person name="Rast P."/>
            <person name="Oberbeckmann S."/>
            <person name="Bunk B."/>
            <person name="Jeske O."/>
            <person name="Meyerdierks A."/>
            <person name="Storesund J.E."/>
            <person name="Kallscheuer N."/>
            <person name="Luecker S."/>
            <person name="Lage O.M."/>
            <person name="Pohl T."/>
            <person name="Merkel B.J."/>
            <person name="Hornburger P."/>
            <person name="Mueller R.-W."/>
            <person name="Bruemmer F."/>
            <person name="Labrenz M."/>
            <person name="Spormann A.M."/>
            <person name="Op den Camp H."/>
            <person name="Overmann J."/>
            <person name="Amann R."/>
            <person name="Jetten M.S.M."/>
            <person name="Mascher T."/>
            <person name="Medema M.H."/>
            <person name="Devos D.P."/>
            <person name="Kaster A.-K."/>
            <person name="Ovreas L."/>
            <person name="Rohde M."/>
            <person name="Galperin M.Y."/>
            <person name="Jogler C."/>
        </authorList>
    </citation>
    <scope>NUCLEOTIDE SEQUENCE [LARGE SCALE GENOMIC DNA]</scope>
    <source>
        <strain evidence="9 10">Spa11</strain>
    </source>
</reference>
<feature type="domain" description="DUF4982" evidence="7">
    <location>
        <begin position="619"/>
        <end position="648"/>
    </location>
</feature>
<dbReference type="Gene3D" id="3.20.20.80">
    <property type="entry name" value="Glycosidases"/>
    <property type="match status" value="1"/>
</dbReference>
<dbReference type="InterPro" id="IPR013783">
    <property type="entry name" value="Ig-like_fold"/>
</dbReference>
<dbReference type="EC" id="3.2.1.23" evidence="9"/>
<dbReference type="Pfam" id="PF02837">
    <property type="entry name" value="Glyco_hydro_2_N"/>
    <property type="match status" value="1"/>
</dbReference>
<dbReference type="Gene3D" id="2.60.120.260">
    <property type="entry name" value="Galactose-binding domain-like"/>
    <property type="match status" value="1"/>
</dbReference>
<dbReference type="InterPro" id="IPR006103">
    <property type="entry name" value="Glyco_hydro_2_cat"/>
</dbReference>
<evidence type="ECO:0000256" key="2">
    <source>
        <dbReference type="ARBA" id="ARBA00022801"/>
    </source>
</evidence>
<evidence type="ECO:0000259" key="5">
    <source>
        <dbReference type="Pfam" id="PF02836"/>
    </source>
</evidence>
<sequence>MPHSYRRRLLTAAVVAIAFGVGVDSFARTIDFNLGWRFKRGDHPEAKQLAFDDYSWEEVNTPHDWAIAGPFDANEKSGYAGKLPWRGVAWYRKWIAVDRREEGSQVYLDFDGVMASPKVYVNGQLAGEWDYGYTPFRIDITPYVKFGRANVVAVRVDTTGHGTRWYPGAGIYRKAFLTVSPPVHLVKNGTAIVTSDVSAEKATVTIDNEIENHLESDEPIDLEVTIYAPDWQEVAKRRLSEVAKAGATIEVSTTLELPQPQLWDLDSPTLYQAKTSLLVAGKEVERRDVRFGVRTIELTPNDGLLLNGQRVALKGVNLHHDLGPLGGAFNRRAAERQLEFMQEMGANAIRTAHNPPAAELLDLCDERGVLVWDELFDKWNETADKRPDEPFEPYYARHAAALVRRDRNHPSVFVWSIGNEIVEAPHDPHGLTKERVAFAREAIRAHDATRPVGLGCHIPHSTETGVLDALDFTGWNYQARYERARNRYPDKPIIYSETASALSTRGAYRLPIAGAKCDFPDAPVVNAYEFSSAAWADIPEVEFERLRRDDYLLGEFIWTGFDYLGEPTPFEHDARSSYFGVVDLVGLPKDRYYLYRSLWRPHTPTVHIAPHWNWNGHEGQNVPVIVYTNGDSAELFLNGKSLGVRRKGERPSTPKDLAAGATLEVGGAKLTEAATSSSTSLVSASASESSTWSMVQIGAASHVRSIALDFPRESKLYGYRIEAANDDGDWREVASHVATHEPAWGGVNEAIHHVDVQASKLRVVFGACLDNVEPKVSSIRVYADKYESPYYLPTYDYRLRWNEVAYEPGELRAVAYQEGEPIGEAVVRTAGAPAKLVLTADRSTLTADGQDLAFVTLEAVDERGTPCPLADALVEVEVTGVGKLAAAAGGDPTSMRSFQDSKVALFNGKAVAIIRADQGLGGEVTVEATAAGLPSQSITLQTRRQSP</sequence>
<evidence type="ECO:0000256" key="1">
    <source>
        <dbReference type="ARBA" id="ARBA00007401"/>
    </source>
</evidence>
<keyword evidence="10" id="KW-1185">Reference proteome</keyword>
<keyword evidence="3 9" id="KW-0326">Glycosidase</keyword>
<dbReference type="InterPro" id="IPR006102">
    <property type="entry name" value="Ig-like_GH2"/>
</dbReference>
<feature type="domain" description="Glycoside hydrolase family 2 immunoglobulin-like beta-sandwich" evidence="4">
    <location>
        <begin position="193"/>
        <end position="294"/>
    </location>
</feature>
<dbReference type="SUPFAM" id="SSF49785">
    <property type="entry name" value="Galactose-binding domain-like"/>
    <property type="match status" value="1"/>
</dbReference>
<feature type="domain" description="Glycoside hydrolase family 2 catalytic" evidence="5">
    <location>
        <begin position="302"/>
        <end position="502"/>
    </location>
</feature>
<dbReference type="KEGG" id="bmei:Spa11_42060"/>
<protein>
    <submittedName>
        <fullName evidence="9">Beta-galactosidase</fullName>
        <ecNumber evidence="9">3.2.1.23</ecNumber>
    </submittedName>
</protein>
<feature type="domain" description="Glycosyl hydrolases family 2 sugar binding" evidence="6">
    <location>
        <begin position="87"/>
        <end position="171"/>
    </location>
</feature>
<dbReference type="Gene3D" id="2.60.40.10">
    <property type="entry name" value="Immunoglobulins"/>
    <property type="match status" value="4"/>
</dbReference>
<dbReference type="Pfam" id="PF16355">
    <property type="entry name" value="DUF4982"/>
    <property type="match status" value="2"/>
</dbReference>
<dbReference type="GO" id="GO:0004565">
    <property type="term" value="F:beta-galactosidase activity"/>
    <property type="evidence" value="ECO:0007669"/>
    <property type="project" value="UniProtKB-EC"/>
</dbReference>
<dbReference type="GO" id="GO:0005975">
    <property type="term" value="P:carbohydrate metabolic process"/>
    <property type="evidence" value="ECO:0007669"/>
    <property type="project" value="InterPro"/>
</dbReference>
<dbReference type="InterPro" id="IPR023232">
    <property type="entry name" value="Glyco_hydro_2_AS"/>
</dbReference>
<evidence type="ECO:0000313" key="10">
    <source>
        <dbReference type="Proteomes" id="UP000316426"/>
    </source>
</evidence>
<dbReference type="PANTHER" id="PTHR42732:SF1">
    <property type="entry name" value="BETA-MANNOSIDASE"/>
    <property type="match status" value="1"/>
</dbReference>
<dbReference type="InterPro" id="IPR051913">
    <property type="entry name" value="GH2_Domain-Containing"/>
</dbReference>
<evidence type="ECO:0000259" key="7">
    <source>
        <dbReference type="Pfam" id="PF16355"/>
    </source>
</evidence>
<dbReference type="Pfam" id="PF02836">
    <property type="entry name" value="Glyco_hydro_2_C"/>
    <property type="match status" value="1"/>
</dbReference>
<dbReference type="InterPro" id="IPR008979">
    <property type="entry name" value="Galactose-bd-like_sf"/>
</dbReference>
<evidence type="ECO:0000256" key="3">
    <source>
        <dbReference type="ARBA" id="ARBA00023295"/>
    </source>
</evidence>
<dbReference type="Proteomes" id="UP000316426">
    <property type="component" value="Chromosome"/>
</dbReference>
<evidence type="ECO:0000313" key="9">
    <source>
        <dbReference type="EMBL" id="QDV75983.1"/>
    </source>
</evidence>
<dbReference type="Pfam" id="PF00703">
    <property type="entry name" value="Glyco_hydro_2"/>
    <property type="match status" value="1"/>
</dbReference>
<evidence type="ECO:0000259" key="4">
    <source>
        <dbReference type="Pfam" id="PF00703"/>
    </source>
</evidence>
<dbReference type="PRINTS" id="PR00132">
    <property type="entry name" value="GLHYDRLASE2"/>
</dbReference>
<gene>
    <name evidence="9" type="primary">lacZ_6</name>
    <name evidence="9" type="ORF">Spa11_42060</name>
</gene>
<dbReference type="PROSITE" id="PS00608">
    <property type="entry name" value="GLYCOSYL_HYDROL_F2_2"/>
    <property type="match status" value="1"/>
</dbReference>
<evidence type="ECO:0000259" key="8">
    <source>
        <dbReference type="Pfam" id="PF18565"/>
    </source>
</evidence>
<dbReference type="InterPro" id="IPR040605">
    <property type="entry name" value="Glyco_hydro2_dom5"/>
</dbReference>
<dbReference type="Pfam" id="PF18565">
    <property type="entry name" value="Glyco_hydro2_C5"/>
    <property type="match status" value="1"/>
</dbReference>
<organism evidence="9 10">
    <name type="scientific">Botrimarina mediterranea</name>
    <dbReference type="NCBI Taxonomy" id="2528022"/>
    <lineage>
        <taxon>Bacteria</taxon>
        <taxon>Pseudomonadati</taxon>
        <taxon>Planctomycetota</taxon>
        <taxon>Planctomycetia</taxon>
        <taxon>Pirellulales</taxon>
        <taxon>Lacipirellulaceae</taxon>
        <taxon>Botrimarina</taxon>
    </lineage>
</organism>
<dbReference type="InterPro" id="IPR006101">
    <property type="entry name" value="Glyco_hydro_2"/>
</dbReference>
<dbReference type="InterPro" id="IPR032311">
    <property type="entry name" value="DUF4982"/>
</dbReference>
<feature type="domain" description="Glycoside hydrolase family 2" evidence="8">
    <location>
        <begin position="836"/>
        <end position="939"/>
    </location>
</feature>
<accession>A0A518KDW0</accession>
<dbReference type="EMBL" id="CP036349">
    <property type="protein sequence ID" value="QDV75983.1"/>
    <property type="molecule type" value="Genomic_DNA"/>
</dbReference>
<dbReference type="SUPFAM" id="SSF51445">
    <property type="entry name" value="(Trans)glycosidases"/>
    <property type="match status" value="1"/>
</dbReference>
<evidence type="ECO:0000259" key="6">
    <source>
        <dbReference type="Pfam" id="PF02837"/>
    </source>
</evidence>
<dbReference type="InterPro" id="IPR036156">
    <property type="entry name" value="Beta-gal/glucu_dom_sf"/>
</dbReference>
<dbReference type="SUPFAM" id="SSF49303">
    <property type="entry name" value="beta-Galactosidase/glucuronidase domain"/>
    <property type="match status" value="1"/>
</dbReference>
<dbReference type="InterPro" id="IPR017853">
    <property type="entry name" value="GH"/>
</dbReference>
<proteinExistence type="inferred from homology"/>
<comment type="similarity">
    <text evidence="1">Belongs to the glycosyl hydrolase 2 family.</text>
</comment>
<feature type="domain" description="DUF4982" evidence="7">
    <location>
        <begin position="794"/>
        <end position="822"/>
    </location>
</feature>
<name>A0A518KDW0_9BACT</name>